<evidence type="ECO:0000313" key="7">
    <source>
        <dbReference type="EnsemblMetazoa" id="HelroP178791"/>
    </source>
</evidence>
<dbReference type="PROSITE" id="PS50070">
    <property type="entry name" value="KRINGLE_2"/>
    <property type="match status" value="2"/>
</dbReference>
<reference evidence="8" key="1">
    <citation type="submission" date="2012-12" db="EMBL/GenBank/DDBJ databases">
        <authorList>
            <person name="Hellsten U."/>
            <person name="Grimwood J."/>
            <person name="Chapman J.A."/>
            <person name="Shapiro H."/>
            <person name="Aerts A."/>
            <person name="Otillar R.P."/>
            <person name="Terry A.Y."/>
            <person name="Boore J.L."/>
            <person name="Simakov O."/>
            <person name="Marletaz F."/>
            <person name="Cho S.-J."/>
            <person name="Edsinger-Gonzales E."/>
            <person name="Havlak P."/>
            <person name="Kuo D.-H."/>
            <person name="Larsson T."/>
            <person name="Lv J."/>
            <person name="Arendt D."/>
            <person name="Savage R."/>
            <person name="Osoegawa K."/>
            <person name="de Jong P."/>
            <person name="Lindberg D.R."/>
            <person name="Seaver E.C."/>
            <person name="Weisblat D.A."/>
            <person name="Putnam N.H."/>
            <person name="Grigoriev I.V."/>
            <person name="Rokhsar D.S."/>
        </authorList>
    </citation>
    <scope>NUCLEOTIDE SEQUENCE</scope>
</reference>
<feature type="domain" description="Kringle" evidence="5">
    <location>
        <begin position="118"/>
        <end position="202"/>
    </location>
</feature>
<keyword evidence="4" id="KW-0472">Membrane</keyword>
<dbReference type="EMBL" id="AMQM01006557">
    <property type="status" value="NOT_ANNOTATED_CDS"/>
    <property type="molecule type" value="Genomic_DNA"/>
</dbReference>
<dbReference type="InParanoid" id="T1FDR0"/>
<dbReference type="InterPro" id="IPR050759">
    <property type="entry name" value="Serine_protease_kringle"/>
</dbReference>
<keyword evidence="4" id="KW-0812">Transmembrane</keyword>
<accession>T1FDR0</accession>
<dbReference type="RefSeq" id="XP_009025923.1">
    <property type="nucleotide sequence ID" value="XM_009027675.1"/>
</dbReference>
<evidence type="ECO:0000256" key="1">
    <source>
        <dbReference type="ARBA" id="ARBA00022572"/>
    </source>
</evidence>
<dbReference type="PANTHER" id="PTHR24261">
    <property type="entry name" value="PLASMINOGEN-RELATED"/>
    <property type="match status" value="1"/>
</dbReference>
<dbReference type="KEGG" id="hro:HELRODRAFT_178791"/>
<name>T1FDR0_HELRO</name>
<keyword evidence="4" id="KW-1133">Transmembrane helix</keyword>
<dbReference type="PANTHER" id="PTHR24261:SF7">
    <property type="entry name" value="KRINGLE DOMAIN-CONTAINING PROTEIN"/>
    <property type="match status" value="1"/>
</dbReference>
<comment type="caution">
    <text evidence="3">Lacks conserved residue(s) required for the propagation of feature annotation.</text>
</comment>
<dbReference type="InterPro" id="IPR013806">
    <property type="entry name" value="Kringle-like"/>
</dbReference>
<dbReference type="SMART" id="SM00130">
    <property type="entry name" value="KR"/>
    <property type="match status" value="1"/>
</dbReference>
<proteinExistence type="predicted"/>
<dbReference type="CTD" id="20206959"/>
<keyword evidence="8" id="KW-1185">Reference proteome</keyword>
<keyword evidence="2" id="KW-1015">Disulfide bond</keyword>
<dbReference type="InterPro" id="IPR000001">
    <property type="entry name" value="Kringle"/>
</dbReference>
<keyword evidence="1 3" id="KW-0420">Kringle</keyword>
<reference evidence="6 8" key="2">
    <citation type="journal article" date="2013" name="Nature">
        <title>Insights into bilaterian evolution from three spiralian genomes.</title>
        <authorList>
            <person name="Simakov O."/>
            <person name="Marletaz F."/>
            <person name="Cho S.J."/>
            <person name="Edsinger-Gonzales E."/>
            <person name="Havlak P."/>
            <person name="Hellsten U."/>
            <person name="Kuo D.H."/>
            <person name="Larsson T."/>
            <person name="Lv J."/>
            <person name="Arendt D."/>
            <person name="Savage R."/>
            <person name="Osoegawa K."/>
            <person name="de Jong P."/>
            <person name="Grimwood J."/>
            <person name="Chapman J.A."/>
            <person name="Shapiro H."/>
            <person name="Aerts A."/>
            <person name="Otillar R.P."/>
            <person name="Terry A.Y."/>
            <person name="Boore J.L."/>
            <person name="Grigoriev I.V."/>
            <person name="Lindberg D.R."/>
            <person name="Seaver E.C."/>
            <person name="Weisblat D.A."/>
            <person name="Putnam N.H."/>
            <person name="Rokhsar D.S."/>
        </authorList>
    </citation>
    <scope>NUCLEOTIDE SEQUENCE</scope>
</reference>
<dbReference type="Gene3D" id="2.40.20.10">
    <property type="entry name" value="Plasminogen Kringle 4"/>
    <property type="match status" value="2"/>
</dbReference>
<dbReference type="EMBL" id="KB097496">
    <property type="protein sequence ID" value="ESN95875.1"/>
    <property type="molecule type" value="Genomic_DNA"/>
</dbReference>
<dbReference type="EnsemblMetazoa" id="HelroT178791">
    <property type="protein sequence ID" value="HelroP178791"/>
    <property type="gene ID" value="HelroG178791"/>
</dbReference>
<dbReference type="AlphaFoldDB" id="T1FDR0"/>
<evidence type="ECO:0000313" key="6">
    <source>
        <dbReference type="EMBL" id="ESN95875.1"/>
    </source>
</evidence>
<dbReference type="HOGENOM" id="CLU_486878_0_0_1"/>
<evidence type="ECO:0000313" key="8">
    <source>
        <dbReference type="Proteomes" id="UP000015101"/>
    </source>
</evidence>
<dbReference type="Pfam" id="PF00051">
    <property type="entry name" value="Kringle"/>
    <property type="match status" value="1"/>
</dbReference>
<evidence type="ECO:0000256" key="4">
    <source>
        <dbReference type="SAM" id="Phobius"/>
    </source>
</evidence>
<organism evidence="7 8">
    <name type="scientific">Helobdella robusta</name>
    <name type="common">Californian leech</name>
    <dbReference type="NCBI Taxonomy" id="6412"/>
    <lineage>
        <taxon>Eukaryota</taxon>
        <taxon>Metazoa</taxon>
        <taxon>Spiralia</taxon>
        <taxon>Lophotrochozoa</taxon>
        <taxon>Annelida</taxon>
        <taxon>Clitellata</taxon>
        <taxon>Hirudinea</taxon>
        <taxon>Rhynchobdellida</taxon>
        <taxon>Glossiphoniidae</taxon>
        <taxon>Helobdella</taxon>
    </lineage>
</organism>
<protein>
    <recommendedName>
        <fullName evidence="5">Kringle domain-containing protein</fullName>
    </recommendedName>
</protein>
<evidence type="ECO:0000256" key="2">
    <source>
        <dbReference type="ARBA" id="ARBA00023157"/>
    </source>
</evidence>
<evidence type="ECO:0000256" key="3">
    <source>
        <dbReference type="PROSITE-ProRule" id="PRU00121"/>
    </source>
</evidence>
<dbReference type="PROSITE" id="PS00021">
    <property type="entry name" value="KRINGLE_1"/>
    <property type="match status" value="1"/>
</dbReference>
<dbReference type="InterPro" id="IPR018056">
    <property type="entry name" value="Kringle_CS"/>
</dbReference>
<dbReference type="OrthoDB" id="272018at2759"/>
<evidence type="ECO:0000259" key="5">
    <source>
        <dbReference type="PROSITE" id="PS50070"/>
    </source>
</evidence>
<dbReference type="eggNOG" id="ENOG502SGRD">
    <property type="taxonomic scope" value="Eukaryota"/>
</dbReference>
<reference evidence="7" key="3">
    <citation type="submission" date="2015-06" db="UniProtKB">
        <authorList>
            <consortium name="EnsemblMetazoa"/>
        </authorList>
    </citation>
    <scope>IDENTIFICATION</scope>
</reference>
<sequence length="560" mass="63741">MKSLVDMSRISFSTFIFSFYISSTSPSTEKDVGVLPLQGATYWGTVNRTKSGRNCLKWKLFATKMTLTANLFPDRTLEEAKNFCRNPGMYEVEPWCYVSVKPMVKEMCTVYDSEFKSCSLPSRGIYYKGNQSTTMRGKMCIAPTINRGEGNKRTTSTLKSNSTTNVEHSYLSSNCRNDKWTLKSGPWCFTDGRQHAWQYCDVCSDKPAVKLHMPYISENLAAYKSNTSDILLGNKGGYERSSTSIQLNRDHILAWSSRMNTPSEDTCIEFCNALATCAACVYMPIKDDDVISSIYDLQFDEDEKQTVSKCFYFTNFPDNNASKTKYQNSVDLINLHVKQCSAESLVKLLKLPNVRCRGGKVVSNTSNYIRCRNTCILSNKCQAFEYRQVLNERSVIVNTCKIHYDIQRCYKDVGEDRGFIVDYDLTSENKTDWITQTAETNDFKLSITSHQTTITKNDKRHSNLSTHILIRCNPHTSSRFKRKIDPLDAEDIDTFDPNFNKPVPKARKSTRLRGVMPPSLTGFIVFVVLSLWTISAIGTTLYAAKIQFLDKDPLLKELED</sequence>
<dbReference type="InterPro" id="IPR038178">
    <property type="entry name" value="Kringle_sf"/>
</dbReference>
<dbReference type="FunFam" id="2.40.20.10:FF:000043">
    <property type="entry name" value="Metalloendopeptidase"/>
    <property type="match status" value="1"/>
</dbReference>
<dbReference type="GeneID" id="20206959"/>
<dbReference type="SUPFAM" id="SSF57440">
    <property type="entry name" value="Kringle-like"/>
    <property type="match status" value="2"/>
</dbReference>
<feature type="transmembrane region" description="Helical" evidence="4">
    <location>
        <begin position="520"/>
        <end position="544"/>
    </location>
</feature>
<feature type="domain" description="Kringle" evidence="5">
    <location>
        <begin position="38"/>
        <end position="118"/>
    </location>
</feature>
<gene>
    <name evidence="7" type="primary">20206959</name>
    <name evidence="6" type="ORF">HELRODRAFT_178791</name>
</gene>
<dbReference type="Proteomes" id="UP000015101">
    <property type="component" value="Unassembled WGS sequence"/>
</dbReference>